<comment type="caution">
    <text evidence="2">The sequence shown here is derived from an EMBL/GenBank/DDBJ whole genome shotgun (WGS) entry which is preliminary data.</text>
</comment>
<accession>A0ABR8YGL5</accession>
<name>A0ABR8YGL5_9MICC</name>
<dbReference type="Gene3D" id="2.60.120.10">
    <property type="entry name" value="Jelly Rolls"/>
    <property type="match status" value="1"/>
</dbReference>
<dbReference type="Pfam" id="PF05899">
    <property type="entry name" value="Cupin_3"/>
    <property type="match status" value="1"/>
</dbReference>
<evidence type="ECO:0000259" key="1">
    <source>
        <dbReference type="Pfam" id="PF05899"/>
    </source>
</evidence>
<evidence type="ECO:0000313" key="2">
    <source>
        <dbReference type="EMBL" id="MBD8043271.1"/>
    </source>
</evidence>
<dbReference type="InterPro" id="IPR008579">
    <property type="entry name" value="UGlyAH_Cupin_dom"/>
</dbReference>
<gene>
    <name evidence="2" type="ORF">H9638_05535</name>
</gene>
<dbReference type="Proteomes" id="UP000652763">
    <property type="component" value="Unassembled WGS sequence"/>
</dbReference>
<dbReference type="RefSeq" id="WP_191746188.1">
    <property type="nucleotide sequence ID" value="NZ_JACSQC010000002.1"/>
</dbReference>
<sequence>MANTVPAPTVLAAGIPLHPDSLDLAHEPVAPSAIAAGTPATGLHELGLFGGVELGVWEMTEGGMYDTEAEEVFLVLSGTATVEFLDEDGSVTSIHELSPHTLMRFAAGTRTRWTATSTLRKIYLTLPS</sequence>
<dbReference type="InterPro" id="IPR011051">
    <property type="entry name" value="RmlC_Cupin_sf"/>
</dbReference>
<dbReference type="SUPFAM" id="SSF51182">
    <property type="entry name" value="RmlC-like cupins"/>
    <property type="match status" value="1"/>
</dbReference>
<proteinExistence type="predicted"/>
<dbReference type="InterPro" id="IPR014710">
    <property type="entry name" value="RmlC-like_jellyroll"/>
</dbReference>
<dbReference type="EMBL" id="JACSQC010000002">
    <property type="protein sequence ID" value="MBD8043271.1"/>
    <property type="molecule type" value="Genomic_DNA"/>
</dbReference>
<evidence type="ECO:0000313" key="3">
    <source>
        <dbReference type="Proteomes" id="UP000652763"/>
    </source>
</evidence>
<feature type="domain" description="(S)-ureidoglycine aminohydrolase cupin" evidence="1">
    <location>
        <begin position="50"/>
        <end position="123"/>
    </location>
</feature>
<organism evidence="2 3">
    <name type="scientific">Arthrobacter pullicola</name>
    <dbReference type="NCBI Taxonomy" id="2762224"/>
    <lineage>
        <taxon>Bacteria</taxon>
        <taxon>Bacillati</taxon>
        <taxon>Actinomycetota</taxon>
        <taxon>Actinomycetes</taxon>
        <taxon>Micrococcales</taxon>
        <taxon>Micrococcaceae</taxon>
        <taxon>Arthrobacter</taxon>
    </lineage>
</organism>
<protein>
    <submittedName>
        <fullName evidence="2">Cupin domain-containing protein</fullName>
    </submittedName>
</protein>
<keyword evidence="3" id="KW-1185">Reference proteome</keyword>
<reference evidence="2 3" key="1">
    <citation type="submission" date="2020-08" db="EMBL/GenBank/DDBJ databases">
        <title>A Genomic Blueprint of the Chicken Gut Microbiome.</title>
        <authorList>
            <person name="Gilroy R."/>
            <person name="Ravi A."/>
            <person name="Getino M."/>
            <person name="Pursley I."/>
            <person name="Horton D.L."/>
            <person name="Alikhan N.-F."/>
            <person name="Baker D."/>
            <person name="Gharbi K."/>
            <person name="Hall N."/>
            <person name="Watson M."/>
            <person name="Adriaenssens E.M."/>
            <person name="Foster-Nyarko E."/>
            <person name="Jarju S."/>
            <person name="Secka A."/>
            <person name="Antonio M."/>
            <person name="Oren A."/>
            <person name="Chaudhuri R."/>
            <person name="La Ragione R.M."/>
            <person name="Hildebrand F."/>
            <person name="Pallen M.J."/>
        </authorList>
    </citation>
    <scope>NUCLEOTIDE SEQUENCE [LARGE SCALE GENOMIC DNA]</scope>
    <source>
        <strain evidence="2 3">Sa2BUA2</strain>
    </source>
</reference>